<dbReference type="EMBL" id="CP027306">
    <property type="protein sequence ID" value="AXE82767.1"/>
    <property type="molecule type" value="Genomic_DNA"/>
</dbReference>
<protein>
    <submittedName>
        <fullName evidence="1">Uncharacterized protein</fullName>
    </submittedName>
</protein>
<organism evidence="1">
    <name type="scientific">Streptomyces atratus</name>
    <dbReference type="NCBI Taxonomy" id="1893"/>
    <lineage>
        <taxon>Bacteria</taxon>
        <taxon>Bacillati</taxon>
        <taxon>Actinomycetota</taxon>
        <taxon>Actinomycetes</taxon>
        <taxon>Kitasatosporales</taxon>
        <taxon>Streptomycetaceae</taxon>
        <taxon>Streptomyces</taxon>
    </lineage>
</organism>
<evidence type="ECO:0000313" key="1">
    <source>
        <dbReference type="EMBL" id="AXE82767.1"/>
    </source>
</evidence>
<accession>A0A2Z5JR20</accession>
<name>A0A2Z5JR20_STRAR</name>
<proteinExistence type="predicted"/>
<reference evidence="1" key="1">
    <citation type="journal article" date="2018" name="Front. Microbiol.">
        <title>Genome Sequencing of Streptomyces atratus SCSIOZH16 and Activation Production of Nocardamine via Metabolic Engineering.</title>
        <authorList>
            <person name="Li Y."/>
            <person name="Zhang C."/>
            <person name="Liu C."/>
            <person name="Ju J."/>
            <person name="Ma J."/>
        </authorList>
    </citation>
    <scope>NUCLEOTIDE SEQUENCE [LARGE SCALE GENOMIC DNA]</scope>
    <source>
        <strain evidence="1">SCSIO_ZH16</strain>
    </source>
</reference>
<dbReference type="AlphaFoldDB" id="A0A2Z5JR20"/>
<sequence>MNSTSIAVTTDLTGTSALERNGVDVRWLNCTADVVGDRLQGASPSASARRIADVDCTGKTGSGKEIKITGKVTQALDGRCVRGDLTARTGGKAVFRADVLGNCNAAPSAVGANPPRGGSGGARPTVTVTVTVTESPVGK</sequence>
<dbReference type="Proteomes" id="UP000252698">
    <property type="component" value="Chromosome"/>
</dbReference>
<gene>
    <name evidence="1" type="ORF">C5746_13740</name>
</gene>
<dbReference type="KEGG" id="sata:C5746_13740"/>